<proteinExistence type="predicted"/>
<keyword evidence="2" id="KW-1185">Reference proteome</keyword>
<protein>
    <submittedName>
        <fullName evidence="1">Uncharacterized protein</fullName>
    </submittedName>
</protein>
<evidence type="ECO:0000313" key="2">
    <source>
        <dbReference type="Proteomes" id="UP000499080"/>
    </source>
</evidence>
<reference evidence="1 2" key="1">
    <citation type="journal article" date="2019" name="Sci. Rep.">
        <title>Orb-weaving spider Araneus ventricosus genome elucidates the spidroin gene catalogue.</title>
        <authorList>
            <person name="Kono N."/>
            <person name="Nakamura H."/>
            <person name="Ohtoshi R."/>
            <person name="Moran D.A.P."/>
            <person name="Shinohara A."/>
            <person name="Yoshida Y."/>
            <person name="Fujiwara M."/>
            <person name="Mori M."/>
            <person name="Tomita M."/>
            <person name="Arakawa K."/>
        </authorList>
    </citation>
    <scope>NUCLEOTIDE SEQUENCE [LARGE SCALE GENOMIC DNA]</scope>
</reference>
<evidence type="ECO:0000313" key="1">
    <source>
        <dbReference type="EMBL" id="GBO07952.1"/>
    </source>
</evidence>
<dbReference type="AlphaFoldDB" id="A0A4Y2U5P8"/>
<dbReference type="Proteomes" id="UP000499080">
    <property type="component" value="Unassembled WGS sequence"/>
</dbReference>
<accession>A0A4Y2U5P8</accession>
<dbReference type="EMBL" id="BGPR01033853">
    <property type="protein sequence ID" value="GBO07952.1"/>
    <property type="molecule type" value="Genomic_DNA"/>
</dbReference>
<sequence length="128" mass="14074">DQKTSSRLFNGWLLGSFTEVANSTACHSQFLPFRFQQQSSSPNALSMRNDRGRSSSVCPQYPLHAKWTGVVRAASAPNTLFMRNGQGSFEQRLPQTPSACEMDLGRSSIVCPTRSFGSSCRLKRVPAA</sequence>
<name>A0A4Y2U5P8_ARAVE</name>
<organism evidence="1 2">
    <name type="scientific">Araneus ventricosus</name>
    <name type="common">Orbweaver spider</name>
    <name type="synonym">Epeira ventricosa</name>
    <dbReference type="NCBI Taxonomy" id="182803"/>
    <lineage>
        <taxon>Eukaryota</taxon>
        <taxon>Metazoa</taxon>
        <taxon>Ecdysozoa</taxon>
        <taxon>Arthropoda</taxon>
        <taxon>Chelicerata</taxon>
        <taxon>Arachnida</taxon>
        <taxon>Araneae</taxon>
        <taxon>Araneomorphae</taxon>
        <taxon>Entelegynae</taxon>
        <taxon>Araneoidea</taxon>
        <taxon>Araneidae</taxon>
        <taxon>Araneus</taxon>
    </lineage>
</organism>
<feature type="non-terminal residue" evidence="1">
    <location>
        <position position="1"/>
    </location>
</feature>
<gene>
    <name evidence="1" type="ORF">AVEN_78384_1</name>
</gene>
<comment type="caution">
    <text evidence="1">The sequence shown here is derived from an EMBL/GenBank/DDBJ whole genome shotgun (WGS) entry which is preliminary data.</text>
</comment>